<gene>
    <name evidence="2" type="ORF">PBI_ZYGOTAIGA_19</name>
</gene>
<accession>A0A0A0YRZ5</accession>
<dbReference type="Proteomes" id="UP000223157">
    <property type="component" value="Genome"/>
</dbReference>
<dbReference type="GO" id="GO:0003824">
    <property type="term" value="F:catalytic activity"/>
    <property type="evidence" value="ECO:0007669"/>
    <property type="project" value="InterPro"/>
</dbReference>
<dbReference type="Pfam" id="PF01230">
    <property type="entry name" value="HIT"/>
    <property type="match status" value="1"/>
</dbReference>
<dbReference type="Gene3D" id="3.30.428.10">
    <property type="entry name" value="HIT-like"/>
    <property type="match status" value="1"/>
</dbReference>
<organism evidence="2 3">
    <name type="scientific">Mycobacterium phage ZygoTaiga</name>
    <dbReference type="NCBI Taxonomy" id="1566994"/>
    <lineage>
        <taxon>Viruses</taxon>
        <taxon>Duplodnaviria</taxon>
        <taxon>Heunggongvirae</taxon>
        <taxon>Uroviricota</taxon>
        <taxon>Caudoviricetes</taxon>
        <taxon>Ceeclamvirinae</taxon>
        <taxon>Bixzunavirus</taxon>
        <taxon>Bixzunavirus Bxz1</taxon>
    </lineage>
</organism>
<name>A0A0A0YRZ5_9CAUD</name>
<protein>
    <submittedName>
        <fullName evidence="2">Histidine triad nucleotide binding protein</fullName>
    </submittedName>
</protein>
<reference evidence="2 3" key="1">
    <citation type="submission" date="2014-10" db="EMBL/GenBank/DDBJ databases">
        <authorList>
            <person name="Aguirre C.A."/>
            <person name="Archer J.A."/>
            <person name="Bates T."/>
            <person name="Ion J.M."/>
            <person name="Krejcarek O.E."/>
            <person name="Mitchell C.L."/>
            <person name="Montgomery E.A."/>
            <person name="Soder N.A."/>
            <person name="Verduzco J.A."/>
            <person name="Scherer A.E."/>
            <person name="Westholm D.E."/>
            <person name="Serrano M.G."/>
            <person name="Buck G."/>
            <person name="Lee V."/>
            <person name="Wang Y."/>
            <person name="Carvalho R."/>
            <person name="Voegtly L."/>
            <person name="Shi R."/>
            <person name="Duckworth R."/>
            <person name="Johnson A."/>
            <person name="Loviza R."/>
            <person name="Walstead R."/>
            <person name="Shah Z."/>
            <person name="Kiflezghi M."/>
            <person name="Wade K."/>
            <person name="Anders K.R."/>
            <person name="Braun M.A."/>
            <person name="Delesalle V.A."/>
            <person name="Hughes L.E."/>
            <person name="Ware V.C."/>
            <person name="Bradley K.W."/>
            <person name="Barker L.P."/>
            <person name="Asai D.J."/>
            <person name="Bowman C.A."/>
            <person name="Russell D.A."/>
            <person name="Pope W.H."/>
            <person name="Jacobs-Sera D."/>
            <person name="Hendrix R.W."/>
            <person name="Hatfull G.F."/>
        </authorList>
    </citation>
    <scope>NUCLEOTIDE SEQUENCE [LARGE SCALE GENOMIC DNA]</scope>
</reference>
<dbReference type="InterPro" id="IPR011146">
    <property type="entry name" value="HIT-like"/>
</dbReference>
<dbReference type="EMBL" id="KM881426">
    <property type="protein sequence ID" value="AIX12700.1"/>
    <property type="molecule type" value="Genomic_DNA"/>
</dbReference>
<evidence type="ECO:0000313" key="2">
    <source>
        <dbReference type="EMBL" id="AIX12700.1"/>
    </source>
</evidence>
<dbReference type="SUPFAM" id="SSF54197">
    <property type="entry name" value="HIT-like"/>
    <property type="match status" value="1"/>
</dbReference>
<feature type="domain" description="HIT" evidence="1">
    <location>
        <begin position="53"/>
        <end position="131"/>
    </location>
</feature>
<dbReference type="InterPro" id="IPR036265">
    <property type="entry name" value="HIT-like_sf"/>
</dbReference>
<evidence type="ECO:0000313" key="3">
    <source>
        <dbReference type="Proteomes" id="UP000223157"/>
    </source>
</evidence>
<proteinExistence type="predicted"/>
<sequence length="192" mass="21007">MTDCVFCPDNWDNLDIVAGSIRGPARVSVDDWDDSFQVPEDYGRVIIINPLRPVTEGHVLLIHETHGPNLASNYAVARDLFGVAAWYLRDKDQPEGSFQANVITSMGPAATQTVMHTHVHIVPRREGDGLPLPWTLQQLREKREAEIEQVLNGPLREAMAAQDAGPHTVTAKDGRTAPCGGPGACYVCDKEA</sequence>
<dbReference type="PROSITE" id="PS51084">
    <property type="entry name" value="HIT_2"/>
    <property type="match status" value="1"/>
</dbReference>
<evidence type="ECO:0000259" key="1">
    <source>
        <dbReference type="PROSITE" id="PS51084"/>
    </source>
</evidence>